<sequence length="374" mass="43171">MWLHYFLIVYILVLGLTLGLGRQIKQKNIVYLTLTFGLFTLLAALRSSIVGNDTDVYISLFNSISLTGDVSNFFWRYEKGYLYLNKLLSLITTNPQIIIIISSIIIMYGSARYIYKYSQIPWLSVFLFFTLGYYGMSMNTIRLNIAIVIVLLSYDFLRERRLVKFVITVILASLFHRTAIVFLLAWPITKLKFNFKTACILILLSMGLFISFPIILQVALNIFPTYQYYVGSDYLNGEIRLASVMNLLVGLSIVLLGIFTNFHKESEAKNPFNIGRFEKINDGKIMLLLLVSGVLVTFISFNFNLLDRVGDFFLVFSCVYLPNAINKIYDGKLKVLIIFVVVILFILYSTTIQILRPEWNTIYPYEFFWSTNIN</sequence>
<keyword evidence="1" id="KW-1133">Transmembrane helix</keyword>
<comment type="caution">
    <text evidence="2">The sequence shown here is derived from an EMBL/GenBank/DDBJ whole genome shotgun (WGS) entry which is preliminary data.</text>
</comment>
<proteinExistence type="predicted"/>
<feature type="transmembrane region" description="Helical" evidence="1">
    <location>
        <begin position="285"/>
        <end position="306"/>
    </location>
</feature>
<dbReference type="Proteomes" id="UP000247416">
    <property type="component" value="Unassembled WGS sequence"/>
</dbReference>
<dbReference type="GO" id="GO:0016740">
    <property type="term" value="F:transferase activity"/>
    <property type="evidence" value="ECO:0007669"/>
    <property type="project" value="UniProtKB-KW"/>
</dbReference>
<keyword evidence="2" id="KW-0808">Transferase</keyword>
<feature type="transmembrane region" description="Helical" evidence="1">
    <location>
        <begin position="87"/>
        <end position="108"/>
    </location>
</feature>
<organism evidence="2 3">
    <name type="scientific">Ureibacillus chungkukjangi</name>
    <dbReference type="NCBI Taxonomy" id="1202712"/>
    <lineage>
        <taxon>Bacteria</taxon>
        <taxon>Bacillati</taxon>
        <taxon>Bacillota</taxon>
        <taxon>Bacilli</taxon>
        <taxon>Bacillales</taxon>
        <taxon>Caryophanaceae</taxon>
        <taxon>Ureibacillus</taxon>
    </lineage>
</organism>
<dbReference type="RefSeq" id="WP_107932893.1">
    <property type="nucleotide sequence ID" value="NZ_PYWJ01000004.1"/>
</dbReference>
<feature type="transmembrane region" description="Helical" evidence="1">
    <location>
        <begin position="336"/>
        <end position="355"/>
    </location>
</feature>
<dbReference type="InterPro" id="IPR049458">
    <property type="entry name" value="EpsG-like"/>
</dbReference>
<reference evidence="2 3" key="1">
    <citation type="submission" date="2018-06" db="EMBL/GenBank/DDBJ databases">
        <title>Genomic Encyclopedia of Archaeal and Bacterial Type Strains, Phase II (KMG-II): from individual species to whole genera.</title>
        <authorList>
            <person name="Goeker M."/>
        </authorList>
    </citation>
    <scope>NUCLEOTIDE SEQUENCE [LARGE SCALE GENOMIC DNA]</scope>
    <source>
        <strain evidence="2 3">KACC 16626</strain>
    </source>
</reference>
<dbReference type="OrthoDB" id="7069095at2"/>
<name>A0A318TF45_9BACL</name>
<accession>A0A318TF45</accession>
<evidence type="ECO:0000313" key="2">
    <source>
        <dbReference type="EMBL" id="PYF03256.1"/>
    </source>
</evidence>
<feature type="transmembrane region" description="Helical" evidence="1">
    <location>
        <begin position="56"/>
        <end position="75"/>
    </location>
</feature>
<evidence type="ECO:0000256" key="1">
    <source>
        <dbReference type="SAM" id="Phobius"/>
    </source>
</evidence>
<keyword evidence="1" id="KW-0812">Transmembrane</keyword>
<keyword evidence="3" id="KW-1185">Reference proteome</keyword>
<feature type="transmembrane region" description="Helical" evidence="1">
    <location>
        <begin position="6"/>
        <end position="22"/>
    </location>
</feature>
<dbReference type="Pfam" id="PF14897">
    <property type="entry name" value="EpsG"/>
    <property type="match status" value="1"/>
</dbReference>
<feature type="transmembrane region" description="Helical" evidence="1">
    <location>
        <begin position="163"/>
        <end position="186"/>
    </location>
</feature>
<gene>
    <name evidence="2" type="ORF">BJ095_1326</name>
</gene>
<feature type="transmembrane region" description="Helical" evidence="1">
    <location>
        <begin position="239"/>
        <end position="259"/>
    </location>
</feature>
<feature type="transmembrane region" description="Helical" evidence="1">
    <location>
        <begin position="198"/>
        <end position="219"/>
    </location>
</feature>
<dbReference type="EMBL" id="QJTJ01000032">
    <property type="protein sequence ID" value="PYF03256.1"/>
    <property type="molecule type" value="Genomic_DNA"/>
</dbReference>
<dbReference type="AlphaFoldDB" id="A0A318TF45"/>
<keyword evidence="1" id="KW-0472">Membrane</keyword>
<evidence type="ECO:0000313" key="3">
    <source>
        <dbReference type="Proteomes" id="UP000247416"/>
    </source>
</evidence>
<protein>
    <submittedName>
        <fullName evidence="2">EpsG-like putative glucosyltransferase</fullName>
    </submittedName>
</protein>
<feature type="transmembrane region" description="Helical" evidence="1">
    <location>
        <begin position="29"/>
        <end position="50"/>
    </location>
</feature>